<dbReference type="PROSITE" id="PS50076">
    <property type="entry name" value="DNAJ_2"/>
    <property type="match status" value="1"/>
</dbReference>
<dbReference type="SMART" id="SM00271">
    <property type="entry name" value="DnaJ"/>
    <property type="match status" value="1"/>
</dbReference>
<dbReference type="InterPro" id="IPR053232">
    <property type="entry name" value="DnaJ_C/III_chloroplastic"/>
</dbReference>
<dbReference type="Proteomes" id="UP000297245">
    <property type="component" value="Unassembled WGS sequence"/>
</dbReference>
<dbReference type="PRINTS" id="PR00625">
    <property type="entry name" value="JDOMAIN"/>
</dbReference>
<dbReference type="PANTHER" id="PTHR45090:SF4">
    <property type="entry name" value="J DOMAIN-CONTAINING PROTEIN"/>
    <property type="match status" value="1"/>
</dbReference>
<name>A0A4S8LC28_DENBC</name>
<dbReference type="Gene3D" id="1.10.287.110">
    <property type="entry name" value="DnaJ domain"/>
    <property type="match status" value="1"/>
</dbReference>
<evidence type="ECO:0000313" key="4">
    <source>
        <dbReference type="Proteomes" id="UP000297245"/>
    </source>
</evidence>
<dbReference type="EMBL" id="ML179506">
    <property type="protein sequence ID" value="THU86231.1"/>
    <property type="molecule type" value="Genomic_DNA"/>
</dbReference>
<feature type="compositionally biased region" description="Polar residues" evidence="1">
    <location>
        <begin position="133"/>
        <end position="143"/>
    </location>
</feature>
<dbReference type="PANTHER" id="PTHR45090">
    <property type="entry name" value="CHAPERONE PROTEIN DNAJ 20 CHLOROPLASTIC"/>
    <property type="match status" value="1"/>
</dbReference>
<dbReference type="InterPro" id="IPR001623">
    <property type="entry name" value="DnaJ_domain"/>
</dbReference>
<feature type="region of interest" description="Disordered" evidence="1">
    <location>
        <begin position="127"/>
        <end position="156"/>
    </location>
</feature>
<feature type="region of interest" description="Disordered" evidence="1">
    <location>
        <begin position="25"/>
        <end position="49"/>
    </location>
</feature>
<organism evidence="3 4">
    <name type="scientific">Dendrothele bispora (strain CBS 962.96)</name>
    <dbReference type="NCBI Taxonomy" id="1314807"/>
    <lineage>
        <taxon>Eukaryota</taxon>
        <taxon>Fungi</taxon>
        <taxon>Dikarya</taxon>
        <taxon>Basidiomycota</taxon>
        <taxon>Agaricomycotina</taxon>
        <taxon>Agaricomycetes</taxon>
        <taxon>Agaricomycetidae</taxon>
        <taxon>Agaricales</taxon>
        <taxon>Agaricales incertae sedis</taxon>
        <taxon>Dendrothele</taxon>
    </lineage>
</organism>
<dbReference type="PROSITE" id="PS00636">
    <property type="entry name" value="DNAJ_1"/>
    <property type="match status" value="1"/>
</dbReference>
<keyword evidence="4" id="KW-1185">Reference proteome</keyword>
<evidence type="ECO:0000259" key="2">
    <source>
        <dbReference type="PROSITE" id="PS50076"/>
    </source>
</evidence>
<dbReference type="InterPro" id="IPR036869">
    <property type="entry name" value="J_dom_sf"/>
</dbReference>
<evidence type="ECO:0000313" key="3">
    <source>
        <dbReference type="EMBL" id="THU86231.1"/>
    </source>
</evidence>
<gene>
    <name evidence="3" type="ORF">K435DRAFT_868474</name>
</gene>
<accession>A0A4S8LC28</accession>
<feature type="domain" description="J" evidence="2">
    <location>
        <begin position="4"/>
        <end position="75"/>
    </location>
</feature>
<dbReference type="SUPFAM" id="SSF46565">
    <property type="entry name" value="Chaperone J-domain"/>
    <property type="match status" value="1"/>
</dbReference>
<reference evidence="3 4" key="1">
    <citation type="journal article" date="2019" name="Nat. Ecol. Evol.">
        <title>Megaphylogeny resolves global patterns of mushroom evolution.</title>
        <authorList>
            <person name="Varga T."/>
            <person name="Krizsan K."/>
            <person name="Foldi C."/>
            <person name="Dima B."/>
            <person name="Sanchez-Garcia M."/>
            <person name="Sanchez-Ramirez S."/>
            <person name="Szollosi G.J."/>
            <person name="Szarkandi J.G."/>
            <person name="Papp V."/>
            <person name="Albert L."/>
            <person name="Andreopoulos W."/>
            <person name="Angelini C."/>
            <person name="Antonin V."/>
            <person name="Barry K.W."/>
            <person name="Bougher N.L."/>
            <person name="Buchanan P."/>
            <person name="Buyck B."/>
            <person name="Bense V."/>
            <person name="Catcheside P."/>
            <person name="Chovatia M."/>
            <person name="Cooper J."/>
            <person name="Damon W."/>
            <person name="Desjardin D."/>
            <person name="Finy P."/>
            <person name="Geml J."/>
            <person name="Haridas S."/>
            <person name="Hughes K."/>
            <person name="Justo A."/>
            <person name="Karasinski D."/>
            <person name="Kautmanova I."/>
            <person name="Kiss B."/>
            <person name="Kocsube S."/>
            <person name="Kotiranta H."/>
            <person name="LaButti K.M."/>
            <person name="Lechner B.E."/>
            <person name="Liimatainen K."/>
            <person name="Lipzen A."/>
            <person name="Lukacs Z."/>
            <person name="Mihaltcheva S."/>
            <person name="Morgado L.N."/>
            <person name="Niskanen T."/>
            <person name="Noordeloos M.E."/>
            <person name="Ohm R.A."/>
            <person name="Ortiz-Santana B."/>
            <person name="Ovrebo C."/>
            <person name="Racz N."/>
            <person name="Riley R."/>
            <person name="Savchenko A."/>
            <person name="Shiryaev A."/>
            <person name="Soop K."/>
            <person name="Spirin V."/>
            <person name="Szebenyi C."/>
            <person name="Tomsovsky M."/>
            <person name="Tulloss R.E."/>
            <person name="Uehling J."/>
            <person name="Grigoriev I.V."/>
            <person name="Vagvolgyi C."/>
            <person name="Papp T."/>
            <person name="Martin F.M."/>
            <person name="Miettinen O."/>
            <person name="Hibbett D.S."/>
            <person name="Nagy L.G."/>
        </authorList>
    </citation>
    <scope>NUCLEOTIDE SEQUENCE [LARGE SCALE GENOMIC DNA]</scope>
    <source>
        <strain evidence="3 4">CBS 962.96</strain>
    </source>
</reference>
<evidence type="ECO:0000256" key="1">
    <source>
        <dbReference type="SAM" id="MobiDB-lite"/>
    </source>
</evidence>
<dbReference type="Pfam" id="PF00226">
    <property type="entry name" value="DnaJ"/>
    <property type="match status" value="1"/>
</dbReference>
<dbReference type="InterPro" id="IPR018253">
    <property type="entry name" value="DnaJ_domain_CS"/>
</dbReference>
<proteinExistence type="predicted"/>
<dbReference type="AlphaFoldDB" id="A0A4S8LC28"/>
<protein>
    <submittedName>
        <fullName evidence="3">DnaJ-domain-containing protein</fullName>
    </submittedName>
</protein>
<dbReference type="CDD" id="cd06257">
    <property type="entry name" value="DnaJ"/>
    <property type="match status" value="1"/>
</dbReference>
<dbReference type="OrthoDB" id="442087at2759"/>
<sequence>MEPTLYQVLDIETFATTEEIRHAYKQKALETHPDKLDPAAGEDEKREAKQRFVQVREAFEVLSDPLKRRAYDFRNGITRPPLSRQTTDELSRNVERIMKERQAWAHRQEEMHRRRLEEIRERLRKAREEAETASVQQETSTMPTEEPITDVPTTVPEPIPPLVLDGIFIDFKLKPDIEWERRRQIVQQRRAERISPTMRQEVVQP</sequence>